<keyword evidence="5" id="KW-1185">Reference proteome</keyword>
<reference evidence="4" key="3">
    <citation type="submission" date="2022-05" db="EMBL/GenBank/DDBJ databases">
        <authorList>
            <person name="Kunte H.-J."/>
        </authorList>
    </citation>
    <scope>NUCLEOTIDE SEQUENCE</scope>
    <source>
        <strain evidence="4">G5</strain>
    </source>
</reference>
<proteinExistence type="predicted"/>
<evidence type="ECO:0000313" key="6">
    <source>
        <dbReference type="Proteomes" id="UP001056132"/>
    </source>
</evidence>
<dbReference type="EMBL" id="CP097330">
    <property type="protein sequence ID" value="URF05384.1"/>
    <property type="molecule type" value="Genomic_DNA"/>
</dbReference>
<feature type="region of interest" description="Disordered" evidence="1">
    <location>
        <begin position="28"/>
        <end position="100"/>
    </location>
</feature>
<evidence type="ECO:0000256" key="2">
    <source>
        <dbReference type="SAM" id="SignalP"/>
    </source>
</evidence>
<protein>
    <submittedName>
        <fullName evidence="4">Uncharacterized protein</fullName>
    </submittedName>
</protein>
<dbReference type="Proteomes" id="UP001056132">
    <property type="component" value="Chromosome 1"/>
</dbReference>
<evidence type="ECO:0000313" key="4">
    <source>
        <dbReference type="EMBL" id="URF05384.1"/>
    </source>
</evidence>
<dbReference type="AlphaFoldDB" id="A0AAE9L3I4"/>
<accession>A0AAE9L3I4</accession>
<feature type="signal peptide" evidence="2">
    <location>
        <begin position="1"/>
        <end position="29"/>
    </location>
</feature>
<reference evidence="3 5" key="1">
    <citation type="submission" date="2019-05" db="EMBL/GenBank/DDBJ databases">
        <title>Whole genome sequence analysis of Cupriavidus campinensis S14E4C strain.</title>
        <authorList>
            <person name="Abbaszade G."/>
            <person name="Szabo A."/>
            <person name="Toumi M."/>
            <person name="Toth E."/>
        </authorList>
    </citation>
    <scope>NUCLEOTIDE SEQUENCE [LARGE SCALE GENOMIC DNA]</scope>
    <source>
        <strain evidence="3 5">S14E4C</strain>
    </source>
</reference>
<dbReference type="Proteomes" id="UP000318943">
    <property type="component" value="Unassembled WGS sequence"/>
</dbReference>
<dbReference type="KEGG" id="ccam:M5D45_06125"/>
<feature type="chain" id="PRO_5041914866" evidence="2">
    <location>
        <begin position="30"/>
        <end position="100"/>
    </location>
</feature>
<reference evidence="4" key="2">
    <citation type="journal article" date="2022" name="Microbiol. Resour. Announc.">
        <title>Genome Sequence of Cupriavidus campinensis Strain G5, a Member of a Bacterial Consortium Capable of Polyethylene Degradation.</title>
        <authorList>
            <person name="Schneider B."/>
            <person name="Pfeiffer F."/>
            <person name="Dyall-Smith M."/>
            <person name="Kunte H.J."/>
        </authorList>
    </citation>
    <scope>NUCLEOTIDE SEQUENCE</scope>
    <source>
        <strain evidence="4">G5</strain>
    </source>
</reference>
<sequence length="100" mass="10107">MTMRSTKSMAIWAAACTVCAALAGGAAFAQGSGGSHTQAKPTAQKPAHGAKGHRNDRPAPVNLPDPRKGKADIVPPDRPEDWVPTAGPGAAGGAKATQRK</sequence>
<dbReference type="EMBL" id="VCIZ01000001">
    <property type="protein sequence ID" value="TSP14517.1"/>
    <property type="molecule type" value="Genomic_DNA"/>
</dbReference>
<name>A0AAE9L3I4_9BURK</name>
<organism evidence="4 6">
    <name type="scientific">Cupriavidus campinensis</name>
    <dbReference type="NCBI Taxonomy" id="151783"/>
    <lineage>
        <taxon>Bacteria</taxon>
        <taxon>Pseudomonadati</taxon>
        <taxon>Pseudomonadota</taxon>
        <taxon>Betaproteobacteria</taxon>
        <taxon>Burkholderiales</taxon>
        <taxon>Burkholderiaceae</taxon>
        <taxon>Cupriavidus</taxon>
    </lineage>
</organism>
<dbReference type="RefSeq" id="WP_144195786.1">
    <property type="nucleotide sequence ID" value="NZ_CAJPVH010000019.1"/>
</dbReference>
<evidence type="ECO:0000313" key="3">
    <source>
        <dbReference type="EMBL" id="TSP14517.1"/>
    </source>
</evidence>
<feature type="compositionally biased region" description="Basic and acidic residues" evidence="1">
    <location>
        <begin position="65"/>
        <end position="81"/>
    </location>
</feature>
<keyword evidence="2" id="KW-0732">Signal</keyword>
<evidence type="ECO:0000256" key="1">
    <source>
        <dbReference type="SAM" id="MobiDB-lite"/>
    </source>
</evidence>
<gene>
    <name evidence="3" type="ORF">FGG12_02370</name>
    <name evidence="4" type="ORF">M5D45_06125</name>
</gene>
<evidence type="ECO:0000313" key="5">
    <source>
        <dbReference type="Proteomes" id="UP000318943"/>
    </source>
</evidence>